<sequence length="81" mass="9165">MLKLDLKKEIGELGALVIAFIIGFVASSFWIGLISFVVLELVYLLVYDAIAKKAEAQKPKEEKEEINFHEYDDDTESDNAQ</sequence>
<proteinExistence type="predicted"/>
<accession>A0AAE3LLT8</accession>
<feature type="compositionally biased region" description="Basic and acidic residues" evidence="1">
    <location>
        <begin position="55"/>
        <end position="70"/>
    </location>
</feature>
<keyword evidence="2" id="KW-0472">Membrane</keyword>
<dbReference type="Proteomes" id="UP001208131">
    <property type="component" value="Unassembled WGS sequence"/>
</dbReference>
<evidence type="ECO:0000313" key="3">
    <source>
        <dbReference type="EMBL" id="MCU6705241.1"/>
    </source>
</evidence>
<dbReference type="EMBL" id="JAOQJZ010000003">
    <property type="protein sequence ID" value="MCU6705241.1"/>
    <property type="molecule type" value="Genomic_DNA"/>
</dbReference>
<evidence type="ECO:0000256" key="1">
    <source>
        <dbReference type="SAM" id="MobiDB-lite"/>
    </source>
</evidence>
<evidence type="ECO:0000313" key="4">
    <source>
        <dbReference type="Proteomes" id="UP001208131"/>
    </source>
</evidence>
<keyword evidence="2" id="KW-1133">Transmembrane helix</keyword>
<gene>
    <name evidence="3" type="ORF">OCV57_04775</name>
</gene>
<name>A0AAE3LLT8_9FIRM</name>
<dbReference type="RefSeq" id="WP_117858428.1">
    <property type="nucleotide sequence ID" value="NZ_JAOQJZ010000003.1"/>
</dbReference>
<feature type="region of interest" description="Disordered" evidence="1">
    <location>
        <begin position="55"/>
        <end position="81"/>
    </location>
</feature>
<feature type="transmembrane region" description="Helical" evidence="2">
    <location>
        <begin position="13"/>
        <end position="46"/>
    </location>
</feature>
<evidence type="ECO:0000256" key="2">
    <source>
        <dbReference type="SAM" id="Phobius"/>
    </source>
</evidence>
<keyword evidence="4" id="KW-1185">Reference proteome</keyword>
<feature type="compositionally biased region" description="Acidic residues" evidence="1">
    <location>
        <begin position="71"/>
        <end position="81"/>
    </location>
</feature>
<organism evidence="3 4">
    <name type="scientific">Hominimerdicola aceti</name>
    <dbReference type="NCBI Taxonomy" id="2981726"/>
    <lineage>
        <taxon>Bacteria</taxon>
        <taxon>Bacillati</taxon>
        <taxon>Bacillota</taxon>
        <taxon>Clostridia</taxon>
        <taxon>Eubacteriales</taxon>
        <taxon>Oscillospiraceae</taxon>
        <taxon>Hominimerdicola</taxon>
    </lineage>
</organism>
<keyword evidence="2" id="KW-0812">Transmembrane</keyword>
<protein>
    <submittedName>
        <fullName evidence="3">Uncharacterized protein</fullName>
    </submittedName>
</protein>
<reference evidence="3 4" key="1">
    <citation type="journal article" date="2021" name="ISME Commun">
        <title>Automated analysis of genomic sequences facilitates high-throughput and comprehensive description of bacteria.</title>
        <authorList>
            <person name="Hitch T.C.A."/>
        </authorList>
    </citation>
    <scope>NUCLEOTIDE SEQUENCE [LARGE SCALE GENOMIC DNA]</scope>
    <source>
        <strain evidence="3 4">Sanger_31</strain>
    </source>
</reference>
<comment type="caution">
    <text evidence="3">The sequence shown here is derived from an EMBL/GenBank/DDBJ whole genome shotgun (WGS) entry which is preliminary data.</text>
</comment>
<dbReference type="AlphaFoldDB" id="A0AAE3LLT8"/>